<dbReference type="EMBL" id="CP002425">
    <property type="protein sequence ID" value="ADX84900.1"/>
    <property type="molecule type" value="Genomic_DNA"/>
</dbReference>
<reference evidence="1 2" key="1">
    <citation type="journal article" date="2011" name="J. Bacteriol.">
        <title>Genome analyses of icelandic strains of Sulfolobus islandicus, model organisms for genetic and virus-host interaction studies.</title>
        <authorList>
            <person name="Guo L."/>
            <person name="Brugger K."/>
            <person name="Liu C."/>
            <person name="Shah S.A."/>
            <person name="Zheng H."/>
            <person name="Zhu Y."/>
            <person name="Wang S."/>
            <person name="Lillestol R.K."/>
            <person name="Chen L."/>
            <person name="Frank J."/>
            <person name="Prangishvili D."/>
            <person name="Paulin L."/>
            <person name="She Q."/>
            <person name="Huang L."/>
            <person name="Garrett R.A."/>
        </authorList>
    </citation>
    <scope>NUCLEOTIDE SEQUENCE [LARGE SCALE GENOMIC DNA]</scope>
    <source>
        <strain evidence="1 2">REY15A</strain>
    </source>
</reference>
<gene>
    <name evidence="1" type="ordered locus">SiRe_0825</name>
</gene>
<dbReference type="HOGENOM" id="CLU_1493040_0_0_2"/>
<dbReference type="KEGG" id="sir:SiRe_0825"/>
<dbReference type="AlphaFoldDB" id="F0NHA1"/>
<evidence type="ECO:0000313" key="2">
    <source>
        <dbReference type="Proteomes" id="UP000002664"/>
    </source>
</evidence>
<evidence type="ECO:0000313" key="1">
    <source>
        <dbReference type="EMBL" id="ADX84900.1"/>
    </source>
</evidence>
<proteinExistence type="predicted"/>
<accession>F0NHA1</accession>
<name>F0NHA1_SACI5</name>
<dbReference type="eggNOG" id="arCOG11977">
    <property type="taxonomic scope" value="Archaea"/>
</dbReference>
<dbReference type="RefSeq" id="WP_014513781.1">
    <property type="nucleotide sequence ID" value="NC_017276.1"/>
</dbReference>
<dbReference type="GeneID" id="12417725"/>
<sequence length="180" mass="20853">MSLNTEELKEIRMLVPEKEEKINAVINRIRFHYPQFVNVFNSIEEVPENEKVLIVSSSIHFLVSQPIDLTRFKKVLIAYIMDPYRFFIYVVNKKAIPCMYEIYLWLKNSRLILDVKVDGVMIKEATPALSDFSELLLLGFSKMLFNSDKFGGKLVYVDVMEGELIINTPLKIPGCPKCKI</sequence>
<dbReference type="Proteomes" id="UP000002664">
    <property type="component" value="Chromosome"/>
</dbReference>
<organism evidence="1 2">
    <name type="scientific">Saccharolobus islandicus (strain REY15A)</name>
    <name type="common">Sulfolobus islandicus</name>
    <dbReference type="NCBI Taxonomy" id="930945"/>
    <lineage>
        <taxon>Archaea</taxon>
        <taxon>Thermoproteota</taxon>
        <taxon>Thermoprotei</taxon>
        <taxon>Sulfolobales</taxon>
        <taxon>Sulfolobaceae</taxon>
        <taxon>Saccharolobus</taxon>
    </lineage>
</organism>
<keyword evidence="2" id="KW-1185">Reference proteome</keyword>
<dbReference type="STRING" id="930945.SiRe_0825"/>
<protein>
    <submittedName>
        <fullName evidence="1">Uncharacterized protein</fullName>
    </submittedName>
</protein>